<keyword evidence="1" id="KW-0969">Cilium</keyword>
<comment type="caution">
    <text evidence="1">The sequence shown here is derived from an EMBL/GenBank/DDBJ whole genome shotgun (WGS) entry which is preliminary data.</text>
</comment>
<dbReference type="Proteomes" id="UP000295733">
    <property type="component" value="Unassembled WGS sequence"/>
</dbReference>
<organism evidence="1 2">
    <name type="scientific">Rhodovulum adriaticum</name>
    <name type="common">Rhodopseudomonas adriatica</name>
    <dbReference type="NCBI Taxonomy" id="35804"/>
    <lineage>
        <taxon>Bacteria</taxon>
        <taxon>Pseudomonadati</taxon>
        <taxon>Pseudomonadota</taxon>
        <taxon>Alphaproteobacteria</taxon>
        <taxon>Rhodobacterales</taxon>
        <taxon>Paracoccaceae</taxon>
        <taxon>Rhodovulum</taxon>
    </lineage>
</organism>
<dbReference type="RefSeq" id="WP_132599190.1">
    <property type="nucleotide sequence ID" value="NZ_NRRP01000004.1"/>
</dbReference>
<reference evidence="1 2" key="1">
    <citation type="submission" date="2019-03" db="EMBL/GenBank/DDBJ databases">
        <title>Genomic Encyclopedia of Type Strains, Phase IV (KMG-IV): sequencing the most valuable type-strain genomes for metagenomic binning, comparative biology and taxonomic classification.</title>
        <authorList>
            <person name="Goeker M."/>
        </authorList>
    </citation>
    <scope>NUCLEOTIDE SEQUENCE [LARGE SCALE GENOMIC DNA]</scope>
    <source>
        <strain evidence="1 2">DSM 2781</strain>
    </source>
</reference>
<proteinExistence type="predicted"/>
<gene>
    <name evidence="1" type="ORF">EV656_101553</name>
</gene>
<dbReference type="EMBL" id="SLXL01000001">
    <property type="protein sequence ID" value="TCP27644.1"/>
    <property type="molecule type" value="Genomic_DNA"/>
</dbReference>
<sequence>MRALPLEDFAAPQSAADTATEEARLQAYEQGYRAGWDDAAGAASQAQDRLDAQFIATLEEMAFGYHEARAHLMAGLAPLLRAMVDRVLPTLADRGFARTVADTALKLADDLVDQPLELHVGPETADALGRLLGDPPPLPLRVATDPTLGPGQALLSAPSQAREIDIDAMTEGLRCALDDFLTAETAPETQEARHHG</sequence>
<name>A0A4R2P148_RHOAD</name>
<evidence type="ECO:0000313" key="1">
    <source>
        <dbReference type="EMBL" id="TCP27644.1"/>
    </source>
</evidence>
<keyword evidence="1" id="KW-0966">Cell projection</keyword>
<dbReference type="OrthoDB" id="7870971at2"/>
<accession>A0A4R2P148</accession>
<evidence type="ECO:0000313" key="2">
    <source>
        <dbReference type="Proteomes" id="UP000295733"/>
    </source>
</evidence>
<keyword evidence="2" id="KW-1185">Reference proteome</keyword>
<protein>
    <submittedName>
        <fullName evidence="1">Flagellar assembly protein FliH</fullName>
    </submittedName>
</protein>
<dbReference type="AlphaFoldDB" id="A0A4R2P148"/>
<keyword evidence="1" id="KW-0282">Flagellum</keyword>